<evidence type="ECO:0000256" key="1">
    <source>
        <dbReference type="ARBA" id="ARBA00010609"/>
    </source>
</evidence>
<keyword evidence="5" id="KW-0560">Oxidoreductase</keyword>
<evidence type="ECO:0000256" key="5">
    <source>
        <dbReference type="ARBA" id="ARBA00023002"/>
    </source>
</evidence>
<accession>A0A2U3XNI1</accession>
<dbReference type="GeneID" id="102730439"/>
<evidence type="ECO:0000313" key="10">
    <source>
        <dbReference type="RefSeq" id="XP_006733024.1"/>
    </source>
</evidence>
<keyword evidence="3" id="KW-0732">Signal</keyword>
<dbReference type="GO" id="GO:0006826">
    <property type="term" value="P:iron ion transport"/>
    <property type="evidence" value="ECO:0007669"/>
    <property type="project" value="TreeGrafter"/>
</dbReference>
<dbReference type="PANTHER" id="PTHR11709:SF233">
    <property type="entry name" value="FERROXIDASE HEPHL1"/>
    <property type="match status" value="1"/>
</dbReference>
<keyword evidence="9" id="KW-1185">Reference proteome</keyword>
<dbReference type="Gene3D" id="2.60.40.420">
    <property type="entry name" value="Cupredoxins - blue copper proteins"/>
    <property type="match status" value="2"/>
</dbReference>
<sequence length="471" mass="54084">MQILYELLRLATLFLKRGPNRIGGLYKKAVYRHYTDGTYSTEIPKPPWLGFLGPILRAEVGDVIVIHLKNFASRPYSLHPHGVFYNKDSEGALYPDGTSGRNKNDDMVPPGNNYTYIWPVREEYAPAPADANCLTWVYHSHIDAPKDICSGLIGPLLVCKEGVLNKYSGTRTDVDREFVIMFTLVDENQSWYLDENIRHFCTDPDSVDKKDAVFQRSNKMHALNGYLFGNLPEPEMCVGESVSWHLYGMGNEIDIHSIYFYGNTFISRGHRTDVINLFPATFLTTEMVVENPGKWMITCQVSDHLQGIFRLFCSTMHHFARGMNQIYEVSSCGNKDPSEQPYGMIRTFYIAAEEVEWDYAPNKNWEFEKQHLDSGRERYGDIFMNHTENWIGSQYRKVIYREYTDGEFVEIKARPPREKHLELLGPMVHAEVGDSILIIFKNKAKRPYSISAHGIEDMESGKQLQASVTKP</sequence>
<dbReference type="GO" id="GO:0005886">
    <property type="term" value="C:plasma membrane"/>
    <property type="evidence" value="ECO:0007669"/>
    <property type="project" value="TreeGrafter"/>
</dbReference>
<evidence type="ECO:0000256" key="3">
    <source>
        <dbReference type="ARBA" id="ARBA00022729"/>
    </source>
</evidence>
<dbReference type="OrthoDB" id="2121828at2759"/>
<keyword evidence="4" id="KW-0677">Repeat</keyword>
<dbReference type="SUPFAM" id="SSF49503">
    <property type="entry name" value="Cupredoxins"/>
    <property type="match status" value="3"/>
</dbReference>
<keyword evidence="6" id="KW-1015">Disulfide bond</keyword>
<dbReference type="FunFam" id="2.60.40.420:FF:000009">
    <property type="entry name" value="Ceruloplasmin"/>
    <property type="match status" value="1"/>
</dbReference>
<dbReference type="Pfam" id="PF07732">
    <property type="entry name" value="Cu-oxidase_3"/>
    <property type="match status" value="1"/>
</dbReference>
<dbReference type="RefSeq" id="XP_006733024.1">
    <property type="nucleotide sequence ID" value="XM_006732961.1"/>
</dbReference>
<dbReference type="Proteomes" id="UP000245341">
    <property type="component" value="Unplaced"/>
</dbReference>
<keyword evidence="2" id="KW-0479">Metal-binding</keyword>
<evidence type="ECO:0000259" key="8">
    <source>
        <dbReference type="Pfam" id="PF07732"/>
    </source>
</evidence>
<reference evidence="10" key="1">
    <citation type="submission" date="2025-08" db="UniProtKB">
        <authorList>
            <consortium name="RefSeq"/>
        </authorList>
    </citation>
    <scope>IDENTIFICATION</scope>
    <source>
        <tissue evidence="10">Liver</tissue>
    </source>
</reference>
<comment type="similarity">
    <text evidence="1">Belongs to the multicopper oxidase family.</text>
</comment>
<gene>
    <name evidence="10" type="primary">LOC102730439</name>
</gene>
<evidence type="ECO:0000256" key="4">
    <source>
        <dbReference type="ARBA" id="ARBA00022737"/>
    </source>
</evidence>
<dbReference type="InterPro" id="IPR011707">
    <property type="entry name" value="Cu-oxidase-like_N"/>
</dbReference>
<dbReference type="GO" id="GO:0004322">
    <property type="term" value="F:ferroxidase activity"/>
    <property type="evidence" value="ECO:0007669"/>
    <property type="project" value="TreeGrafter"/>
</dbReference>
<protein>
    <submittedName>
        <fullName evidence="10">Hephaestin-like protein 1</fullName>
    </submittedName>
</protein>
<evidence type="ECO:0000256" key="2">
    <source>
        <dbReference type="ARBA" id="ARBA00022723"/>
    </source>
</evidence>
<dbReference type="InterPro" id="IPR008972">
    <property type="entry name" value="Cupredoxin"/>
</dbReference>
<dbReference type="KEGG" id="lww:102730439"/>
<dbReference type="GO" id="GO:0005507">
    <property type="term" value="F:copper ion binding"/>
    <property type="evidence" value="ECO:0007669"/>
    <property type="project" value="InterPro"/>
</dbReference>
<dbReference type="InterPro" id="IPR045087">
    <property type="entry name" value="Cu-oxidase_fam"/>
</dbReference>
<evidence type="ECO:0000256" key="6">
    <source>
        <dbReference type="ARBA" id="ARBA00023157"/>
    </source>
</evidence>
<dbReference type="STRING" id="9713.A0A2U3XNI1"/>
<dbReference type="PANTHER" id="PTHR11709">
    <property type="entry name" value="MULTI-COPPER OXIDASE"/>
    <property type="match status" value="1"/>
</dbReference>
<keyword evidence="7" id="KW-0325">Glycoprotein</keyword>
<feature type="domain" description="Plastocyanin-like" evidence="8">
    <location>
        <begin position="51"/>
        <end position="159"/>
    </location>
</feature>
<evidence type="ECO:0000256" key="7">
    <source>
        <dbReference type="ARBA" id="ARBA00023180"/>
    </source>
</evidence>
<name>A0A2U3XNI1_LEPWE</name>
<dbReference type="AlphaFoldDB" id="A0A2U3XNI1"/>
<proteinExistence type="inferred from homology"/>
<feature type="non-terminal residue" evidence="10">
    <location>
        <position position="471"/>
    </location>
</feature>
<evidence type="ECO:0000313" key="9">
    <source>
        <dbReference type="Proteomes" id="UP000245341"/>
    </source>
</evidence>
<organism evidence="9 10">
    <name type="scientific">Leptonychotes weddellii</name>
    <name type="common">Weddell seal</name>
    <name type="synonym">Otaria weddellii</name>
    <dbReference type="NCBI Taxonomy" id="9713"/>
    <lineage>
        <taxon>Eukaryota</taxon>
        <taxon>Metazoa</taxon>
        <taxon>Chordata</taxon>
        <taxon>Craniata</taxon>
        <taxon>Vertebrata</taxon>
        <taxon>Euteleostomi</taxon>
        <taxon>Mammalia</taxon>
        <taxon>Eutheria</taxon>
        <taxon>Laurasiatheria</taxon>
        <taxon>Carnivora</taxon>
        <taxon>Caniformia</taxon>
        <taxon>Pinnipedia</taxon>
        <taxon>Phocidae</taxon>
        <taxon>Monachinae</taxon>
        <taxon>Lobodontini</taxon>
        <taxon>Leptonychotes</taxon>
    </lineage>
</organism>